<evidence type="ECO:0000313" key="4">
    <source>
        <dbReference type="Proteomes" id="UP000199626"/>
    </source>
</evidence>
<organism evidence="3 4">
    <name type="scientific">Pseudidiomarina indica</name>
    <dbReference type="NCBI Taxonomy" id="1159017"/>
    <lineage>
        <taxon>Bacteria</taxon>
        <taxon>Pseudomonadati</taxon>
        <taxon>Pseudomonadota</taxon>
        <taxon>Gammaproteobacteria</taxon>
        <taxon>Alteromonadales</taxon>
        <taxon>Idiomarinaceae</taxon>
        <taxon>Pseudidiomarina</taxon>
    </lineage>
</organism>
<proteinExistence type="predicted"/>
<gene>
    <name evidence="3" type="ORF">SAMN02927930_00084</name>
</gene>
<dbReference type="Proteomes" id="UP000199626">
    <property type="component" value="Unassembled WGS sequence"/>
</dbReference>
<reference evidence="4" key="1">
    <citation type="submission" date="2016-10" db="EMBL/GenBank/DDBJ databases">
        <authorList>
            <person name="Varghese N."/>
            <person name="Submissions S."/>
        </authorList>
    </citation>
    <scope>NUCLEOTIDE SEQUENCE [LARGE SCALE GENOMIC DNA]</scope>
    <source>
        <strain evidence="4">CGMCC 1.10824</strain>
    </source>
</reference>
<dbReference type="OrthoDB" id="6241356at2"/>
<dbReference type="RefSeq" id="WP_092590613.1">
    <property type="nucleotide sequence ID" value="NZ_FMXN01000001.1"/>
</dbReference>
<name>A0A1G6A273_9GAMM</name>
<feature type="transmembrane region" description="Helical" evidence="2">
    <location>
        <begin position="20"/>
        <end position="53"/>
    </location>
</feature>
<feature type="region of interest" description="Disordered" evidence="1">
    <location>
        <begin position="83"/>
        <end position="111"/>
    </location>
</feature>
<keyword evidence="4" id="KW-1185">Reference proteome</keyword>
<dbReference type="STRING" id="1159017.SAMN02927930_00084"/>
<keyword evidence="2" id="KW-0812">Transmembrane</keyword>
<dbReference type="AlphaFoldDB" id="A0A1G6A273"/>
<keyword evidence="2" id="KW-0472">Membrane</keyword>
<feature type="compositionally biased region" description="Basic and acidic residues" evidence="1">
    <location>
        <begin position="102"/>
        <end position="111"/>
    </location>
</feature>
<evidence type="ECO:0000256" key="1">
    <source>
        <dbReference type="SAM" id="MobiDB-lite"/>
    </source>
</evidence>
<dbReference type="EMBL" id="FMXN01000001">
    <property type="protein sequence ID" value="SDB02522.1"/>
    <property type="molecule type" value="Genomic_DNA"/>
</dbReference>
<keyword evidence="2" id="KW-1133">Transmembrane helix</keyword>
<accession>A0A1G6A273</accession>
<sequence length="111" mass="13355">MLIYIRHWQEKVKPRPNANLLMVIVSWLLFGLLLLVGLFIGLIVLLFGWILMLPTLWRRRHELKQMWQFTKAARAAQRDAHQYARKQHEYRQNQADDSVIEGEFKVKDRDQ</sequence>
<evidence type="ECO:0000313" key="3">
    <source>
        <dbReference type="EMBL" id="SDB02522.1"/>
    </source>
</evidence>
<protein>
    <submittedName>
        <fullName evidence="3">Uncharacterized protein</fullName>
    </submittedName>
</protein>
<evidence type="ECO:0000256" key="2">
    <source>
        <dbReference type="SAM" id="Phobius"/>
    </source>
</evidence>